<evidence type="ECO:0000313" key="1">
    <source>
        <dbReference type="EMBL" id="CEL92911.1"/>
    </source>
</evidence>
<evidence type="ECO:0000313" key="2">
    <source>
        <dbReference type="Proteomes" id="UP000041254"/>
    </source>
</evidence>
<reference evidence="1 2" key="1">
    <citation type="submission" date="2014-11" db="EMBL/GenBank/DDBJ databases">
        <authorList>
            <person name="Zhu J."/>
            <person name="Qi W."/>
            <person name="Song R."/>
        </authorList>
    </citation>
    <scope>NUCLEOTIDE SEQUENCE [LARGE SCALE GENOMIC DNA]</scope>
</reference>
<dbReference type="Pfam" id="PF00378">
    <property type="entry name" value="ECH_1"/>
    <property type="match status" value="1"/>
</dbReference>
<accession>A0A0G4EC53</accession>
<proteinExistence type="predicted"/>
<dbReference type="PhylomeDB" id="A0A0G4EC53"/>
<dbReference type="PANTHER" id="PTHR11941">
    <property type="entry name" value="ENOYL-COA HYDRATASE-RELATED"/>
    <property type="match status" value="1"/>
</dbReference>
<dbReference type="EMBL" id="CDMY01000117">
    <property type="protein sequence ID" value="CEL92911.1"/>
    <property type="molecule type" value="Genomic_DNA"/>
</dbReference>
<dbReference type="GO" id="GO:0006635">
    <property type="term" value="P:fatty acid beta-oxidation"/>
    <property type="evidence" value="ECO:0007669"/>
    <property type="project" value="TreeGrafter"/>
</dbReference>
<evidence type="ECO:0008006" key="3">
    <source>
        <dbReference type="Google" id="ProtNLM"/>
    </source>
</evidence>
<dbReference type="InterPro" id="IPR001753">
    <property type="entry name" value="Enoyl-CoA_hydra/iso"/>
</dbReference>
<dbReference type="GO" id="GO:0005777">
    <property type="term" value="C:peroxisome"/>
    <property type="evidence" value="ECO:0007669"/>
    <property type="project" value="TreeGrafter"/>
</dbReference>
<organism evidence="1 2">
    <name type="scientific">Vitrella brassicaformis (strain CCMP3155)</name>
    <dbReference type="NCBI Taxonomy" id="1169540"/>
    <lineage>
        <taxon>Eukaryota</taxon>
        <taxon>Sar</taxon>
        <taxon>Alveolata</taxon>
        <taxon>Colpodellida</taxon>
        <taxon>Vitrellaceae</taxon>
        <taxon>Vitrella</taxon>
    </lineage>
</organism>
<dbReference type="AlphaFoldDB" id="A0A0G4EC53"/>
<dbReference type="CDD" id="cd06558">
    <property type="entry name" value="crotonase-like"/>
    <property type="match status" value="1"/>
</dbReference>
<dbReference type="STRING" id="1169540.A0A0G4EC53"/>
<dbReference type="Gene3D" id="3.90.226.10">
    <property type="entry name" value="2-enoyl-CoA Hydratase, Chain A, domain 1"/>
    <property type="match status" value="1"/>
</dbReference>
<dbReference type="Proteomes" id="UP000041254">
    <property type="component" value="Unassembled WGS sequence"/>
</dbReference>
<dbReference type="OrthoDB" id="410701at2759"/>
<dbReference type="GO" id="GO:0004165">
    <property type="term" value="F:delta(3)-delta(2)-enoyl-CoA isomerase activity"/>
    <property type="evidence" value="ECO:0007669"/>
    <property type="project" value="TreeGrafter"/>
</dbReference>
<dbReference type="SUPFAM" id="SSF52096">
    <property type="entry name" value="ClpP/crotonase"/>
    <property type="match status" value="1"/>
</dbReference>
<name>A0A0G4EC53_VITBC</name>
<dbReference type="VEuPathDB" id="CryptoDB:Vbra_11148"/>
<keyword evidence="2" id="KW-1185">Reference proteome</keyword>
<gene>
    <name evidence="1" type="ORF">Vbra_11148</name>
</gene>
<dbReference type="OMA" id="SIVCTNP"/>
<dbReference type="PANTHER" id="PTHR11941:SF75">
    <property type="entry name" value="ENOYL-COA HYDRATASE_ISOMERASE FAMILY PROTEIN"/>
    <property type="match status" value="1"/>
</dbReference>
<dbReference type="InParanoid" id="A0A0G4EC53"/>
<protein>
    <recommendedName>
        <fullName evidence="3">Enoyl-CoA hydratase</fullName>
    </recommendedName>
</protein>
<sequence length="246" mass="26647">MSLIDVERPCEEVFVVRMATTDNRVDFQFIDAMHAVMDQIEASEGAAAVVLTGKSGSKFFSNGLKFEALSSEPGRLLTTFHKLMARLMSFPVPTVAAINGHAFAGGAMLAFCCDWRVMNSAKGWICVNEVDLGLPLTPGMAAVVTAKVDRSLWADMILRAKRFTAADALKLQMIHATAPPDRLESAAVEFAKTVAPKGENRSVYGWLKRQTWVNELRALESGGLGFANAIAQRLDQGGSQGPLSRL</sequence>
<dbReference type="InterPro" id="IPR029045">
    <property type="entry name" value="ClpP/crotonase-like_dom_sf"/>
</dbReference>